<feature type="chain" id="PRO_5043132697" evidence="4">
    <location>
        <begin position="17"/>
        <end position="79"/>
    </location>
</feature>
<dbReference type="PROSITE" id="PS50279">
    <property type="entry name" value="BPTI_KUNITZ_2"/>
    <property type="match status" value="1"/>
</dbReference>
<dbReference type="AlphaFoldDB" id="A0A0R3WB02"/>
<evidence type="ECO:0000256" key="4">
    <source>
        <dbReference type="SAM" id="SignalP"/>
    </source>
</evidence>
<keyword evidence="1" id="KW-0646">Protease inhibitor</keyword>
<gene>
    <name evidence="6" type="ORF">TASK_LOCUS7773</name>
</gene>
<reference evidence="8" key="1">
    <citation type="submission" date="2017-02" db="UniProtKB">
        <authorList>
            <consortium name="WormBaseParasite"/>
        </authorList>
    </citation>
    <scope>IDENTIFICATION</scope>
</reference>
<dbReference type="InterPro" id="IPR050098">
    <property type="entry name" value="TFPI/VKTCI-like"/>
</dbReference>
<dbReference type="GO" id="GO:0005615">
    <property type="term" value="C:extracellular space"/>
    <property type="evidence" value="ECO:0007669"/>
    <property type="project" value="TreeGrafter"/>
</dbReference>
<keyword evidence="2" id="KW-0722">Serine protease inhibitor</keyword>
<dbReference type="PANTHER" id="PTHR10083:SF373">
    <property type="entry name" value="SERINE PEPTIDASE INHIBITOR, KUNITZ TYPE, 2"/>
    <property type="match status" value="1"/>
</dbReference>
<dbReference type="GO" id="GO:0004867">
    <property type="term" value="F:serine-type endopeptidase inhibitor activity"/>
    <property type="evidence" value="ECO:0007669"/>
    <property type="project" value="UniProtKB-KW"/>
</dbReference>
<evidence type="ECO:0000313" key="6">
    <source>
        <dbReference type="EMBL" id="VDK38993.1"/>
    </source>
</evidence>
<dbReference type="PROSITE" id="PS00280">
    <property type="entry name" value="BPTI_KUNITZ_1"/>
    <property type="match status" value="1"/>
</dbReference>
<dbReference type="PANTHER" id="PTHR10083">
    <property type="entry name" value="KUNITZ-TYPE PROTEASE INHIBITOR-RELATED"/>
    <property type="match status" value="1"/>
</dbReference>
<accession>A0A0R3WB02</accession>
<dbReference type="FunFam" id="4.10.410.10:FF:000002">
    <property type="entry name" value="WAP, follistatin/kazal, immunoglobulin, kunitz and netrin domain-containing 2"/>
    <property type="match status" value="1"/>
</dbReference>
<keyword evidence="3" id="KW-1015">Disulfide bond</keyword>
<dbReference type="SUPFAM" id="SSF57362">
    <property type="entry name" value="BPTI-like"/>
    <property type="match status" value="1"/>
</dbReference>
<reference evidence="6 7" key="2">
    <citation type="submission" date="2018-11" db="EMBL/GenBank/DDBJ databases">
        <authorList>
            <consortium name="Pathogen Informatics"/>
        </authorList>
    </citation>
    <scope>NUCLEOTIDE SEQUENCE [LARGE SCALE GENOMIC DNA]</scope>
</reference>
<dbReference type="CDD" id="cd00109">
    <property type="entry name" value="Kunitz-type"/>
    <property type="match status" value="1"/>
</dbReference>
<dbReference type="EMBL" id="UYRS01018672">
    <property type="protein sequence ID" value="VDK38993.1"/>
    <property type="molecule type" value="Genomic_DNA"/>
</dbReference>
<keyword evidence="7" id="KW-1185">Reference proteome</keyword>
<dbReference type="SMART" id="SM00131">
    <property type="entry name" value="KU"/>
    <property type="match status" value="1"/>
</dbReference>
<dbReference type="WBParaSite" id="TASK_0000777201-mRNA-1">
    <property type="protein sequence ID" value="TASK_0000777201-mRNA-1"/>
    <property type="gene ID" value="TASK_0000777201"/>
</dbReference>
<proteinExistence type="predicted"/>
<protein>
    <submittedName>
        <fullName evidence="8">BPTI/Kunitz inhibitor domain-containing protein</fullName>
    </submittedName>
</protein>
<evidence type="ECO:0000256" key="2">
    <source>
        <dbReference type="ARBA" id="ARBA00022900"/>
    </source>
</evidence>
<dbReference type="PRINTS" id="PR00759">
    <property type="entry name" value="BASICPTASE"/>
</dbReference>
<feature type="signal peptide" evidence="4">
    <location>
        <begin position="1"/>
        <end position="16"/>
    </location>
</feature>
<dbReference type="Pfam" id="PF00014">
    <property type="entry name" value="Kunitz_BPTI"/>
    <property type="match status" value="1"/>
</dbReference>
<name>A0A0R3WB02_TAEAS</name>
<evidence type="ECO:0000313" key="8">
    <source>
        <dbReference type="WBParaSite" id="TASK_0000777201-mRNA-1"/>
    </source>
</evidence>
<keyword evidence="4" id="KW-0732">Signal</keyword>
<evidence type="ECO:0000259" key="5">
    <source>
        <dbReference type="PROSITE" id="PS50279"/>
    </source>
</evidence>
<sequence>MIALLTLLLFCVGSLSQDEEDVCSLPLRSGPCLAYFRVWGFNPTTGQCESFIYGGCGGNENRFEDKEECERTCGEPPYY</sequence>
<evidence type="ECO:0000313" key="7">
    <source>
        <dbReference type="Proteomes" id="UP000282613"/>
    </source>
</evidence>
<dbReference type="InterPro" id="IPR020901">
    <property type="entry name" value="Prtase_inh_Kunz-CS"/>
</dbReference>
<dbReference type="Proteomes" id="UP000282613">
    <property type="component" value="Unassembled WGS sequence"/>
</dbReference>
<evidence type="ECO:0000256" key="3">
    <source>
        <dbReference type="ARBA" id="ARBA00023157"/>
    </source>
</evidence>
<dbReference type="InterPro" id="IPR002223">
    <property type="entry name" value="Kunitz_BPTI"/>
</dbReference>
<evidence type="ECO:0000256" key="1">
    <source>
        <dbReference type="ARBA" id="ARBA00022690"/>
    </source>
</evidence>
<dbReference type="OrthoDB" id="4473401at2759"/>
<dbReference type="Gene3D" id="4.10.410.10">
    <property type="entry name" value="Pancreatic trypsin inhibitor Kunitz domain"/>
    <property type="match status" value="1"/>
</dbReference>
<feature type="domain" description="BPTI/Kunitz inhibitor" evidence="5">
    <location>
        <begin position="23"/>
        <end position="73"/>
    </location>
</feature>
<dbReference type="STRING" id="60517.A0A0R3WB02"/>
<organism evidence="8">
    <name type="scientific">Taenia asiatica</name>
    <name type="common">Asian tapeworm</name>
    <dbReference type="NCBI Taxonomy" id="60517"/>
    <lineage>
        <taxon>Eukaryota</taxon>
        <taxon>Metazoa</taxon>
        <taxon>Spiralia</taxon>
        <taxon>Lophotrochozoa</taxon>
        <taxon>Platyhelminthes</taxon>
        <taxon>Cestoda</taxon>
        <taxon>Eucestoda</taxon>
        <taxon>Cyclophyllidea</taxon>
        <taxon>Taeniidae</taxon>
        <taxon>Taenia</taxon>
    </lineage>
</organism>
<dbReference type="InterPro" id="IPR036880">
    <property type="entry name" value="Kunitz_BPTI_sf"/>
</dbReference>